<accession>A0ABY8UNL1</accession>
<feature type="region of interest" description="Disordered" evidence="2">
    <location>
        <begin position="172"/>
        <end position="236"/>
    </location>
</feature>
<evidence type="ECO:0000256" key="1">
    <source>
        <dbReference type="SAM" id="Coils"/>
    </source>
</evidence>
<proteinExistence type="predicted"/>
<reference evidence="3 4" key="1">
    <citation type="submission" date="2023-05" db="EMBL/GenBank/DDBJ databases">
        <title>A 100% complete, gapless, phased diploid assembly of the Scenedesmus obliquus UTEX 3031 genome.</title>
        <authorList>
            <person name="Biondi T.C."/>
            <person name="Hanschen E.R."/>
            <person name="Kwon T."/>
            <person name="Eng W."/>
            <person name="Kruse C.P.S."/>
            <person name="Koehler S.I."/>
            <person name="Kunde Y."/>
            <person name="Gleasner C.D."/>
            <person name="You Mak K.T."/>
            <person name="Polle J."/>
            <person name="Hovde B.T."/>
            <person name="Starkenburg S.R."/>
        </authorList>
    </citation>
    <scope>NUCLEOTIDE SEQUENCE [LARGE SCALE GENOMIC DNA]</scope>
    <source>
        <strain evidence="3 4">DOE0152z</strain>
    </source>
</reference>
<evidence type="ECO:0000313" key="4">
    <source>
        <dbReference type="Proteomes" id="UP001244341"/>
    </source>
</evidence>
<feature type="coiled-coil region" evidence="1">
    <location>
        <begin position="29"/>
        <end position="56"/>
    </location>
</feature>
<gene>
    <name evidence="3" type="ORF">OEZ85_001232</name>
</gene>
<dbReference type="EMBL" id="CP126222">
    <property type="protein sequence ID" value="WIA22842.1"/>
    <property type="molecule type" value="Genomic_DNA"/>
</dbReference>
<feature type="region of interest" description="Disordered" evidence="2">
    <location>
        <begin position="420"/>
        <end position="487"/>
    </location>
</feature>
<sequence>MARDLYQAAALAVRQGYSSPEERREVEALADIRDHIQNLETKVRQAKTTVDEAAKTALINEVDPLRRRVIAKCHEHQAYVRKNNALVRRILDWCELKKEPNQQHATRSSADDVPRSTDGMVTAALTNPLSISDVSSGWVQSQARSTSRQTFSMTDWETKSKLSPAKAAAAAASSSSLSINTAGSGGSNGPRSPSRRSPNRRAALSGAGSGFDAEQQQQQGWRVGTEVAQQQQLQQGARQVRQPRAFLHLDGAGDASLTSSGGYGLSANSSAASLAEQSDTVVIGGTRRYTADDDAFEPAVGASSGWEAVGHLRQQHPAMRTSLRTSGDISHVLRHSNINIKEAAYLSSMASQVHILHDAVAQKPQGPDGLPAVPVVPPILAVRKKQRWWVGLLKMLAGTAGAAALVGAVAFAAGQSLPEGSWGADSAQSSKQQQQRAGAPLKQQQMRTKQQQQAATAQEQKQQQAAGMPRLPYVPVGPAPSASAACG</sequence>
<organism evidence="3 4">
    <name type="scientific">Tetradesmus obliquus</name>
    <name type="common">Green alga</name>
    <name type="synonym">Acutodesmus obliquus</name>
    <dbReference type="NCBI Taxonomy" id="3088"/>
    <lineage>
        <taxon>Eukaryota</taxon>
        <taxon>Viridiplantae</taxon>
        <taxon>Chlorophyta</taxon>
        <taxon>core chlorophytes</taxon>
        <taxon>Chlorophyceae</taxon>
        <taxon>CS clade</taxon>
        <taxon>Sphaeropleales</taxon>
        <taxon>Scenedesmaceae</taxon>
        <taxon>Tetradesmus</taxon>
    </lineage>
</organism>
<feature type="compositionally biased region" description="Low complexity" evidence="2">
    <location>
        <begin position="442"/>
        <end position="466"/>
    </location>
</feature>
<evidence type="ECO:0000313" key="3">
    <source>
        <dbReference type="EMBL" id="WIA22842.1"/>
    </source>
</evidence>
<dbReference type="Proteomes" id="UP001244341">
    <property type="component" value="Chromosome 15b"/>
</dbReference>
<keyword evidence="1" id="KW-0175">Coiled coil</keyword>
<keyword evidence="4" id="KW-1185">Reference proteome</keyword>
<feature type="compositionally biased region" description="Low complexity" evidence="2">
    <location>
        <begin position="426"/>
        <end position="435"/>
    </location>
</feature>
<feature type="compositionally biased region" description="Low complexity" evidence="2">
    <location>
        <begin position="227"/>
        <end position="236"/>
    </location>
</feature>
<protein>
    <submittedName>
        <fullName evidence="3">Uncharacterized protein</fullName>
    </submittedName>
</protein>
<evidence type="ECO:0000256" key="2">
    <source>
        <dbReference type="SAM" id="MobiDB-lite"/>
    </source>
</evidence>
<name>A0ABY8UNL1_TETOB</name>